<evidence type="ECO:0000256" key="1">
    <source>
        <dbReference type="SAM" id="MobiDB-lite"/>
    </source>
</evidence>
<proteinExistence type="predicted"/>
<dbReference type="EMBL" id="RSCE01000008">
    <property type="protein sequence ID" value="RSH80234.1"/>
    <property type="molecule type" value="Genomic_DNA"/>
</dbReference>
<sequence length="593" mass="64915">MQRLPSSNNTRPYLESLSHHSHHRPRPGSWAHTLVAASAAFDARHLGHGLGAFEDALIAQASAVEHEIERYEAHLKQKLDSALHGPVEECDRSIAIYPKLDLTSLDIWDGIPYEEGSLQKLIIAESAILNSDGNPDSMSASSTPASFSVPCGTTTPTWPLDDADFMYRLRKAALLLHASRTGPNKDFTPEANPRESQPLLEAGDEGQELNDLVTAVPVVVDVLNNICDIPDVFATRLLFEYSKPGDTGLFRWDEFAPPPGHRQSWLDQLMRIDLREKARLGLAQTLIYSLSSHAAFGAQFGVFVCCTRFVRVFTCQDTILLDLLLPEGEMGVSDLLKRLDLADRLPHDFLLPEAMPNAWRRLNADSIQVYLNVFAASFALNDQITSECLRRPSPLSPSRLSALLNTITKLNDGLEPHADLVAAARSKRRGNLPPHDASPSGAGSGDEALGPHDALMADFGLDEDLPLGAEASTYSLWNSARHRRDFEILLRALNANNPRIVIISPARMDEFLREAGNDMFSEATDTSVTAPVCDSLHTTPVRSPSTSTCGSSPVLQPPERPTAGRASDRRASSKHMEDSTFTQTSLDSVVLNA</sequence>
<feature type="region of interest" description="Disordered" evidence="1">
    <location>
        <begin position="535"/>
        <end position="593"/>
    </location>
</feature>
<accession>A0A427XNA9</accession>
<protein>
    <submittedName>
        <fullName evidence="2">Uncharacterized protein</fullName>
    </submittedName>
</protein>
<keyword evidence="3" id="KW-1185">Reference proteome</keyword>
<comment type="caution">
    <text evidence="2">The sequence shown here is derived from an EMBL/GenBank/DDBJ whole genome shotgun (WGS) entry which is preliminary data.</text>
</comment>
<dbReference type="RefSeq" id="XP_028475181.1">
    <property type="nucleotide sequence ID" value="XM_028624109.1"/>
</dbReference>
<dbReference type="GeneID" id="39593350"/>
<dbReference type="AlphaFoldDB" id="A0A427XNA9"/>
<feature type="region of interest" description="Disordered" evidence="1">
    <location>
        <begin position="1"/>
        <end position="25"/>
    </location>
</feature>
<feature type="region of interest" description="Disordered" evidence="1">
    <location>
        <begin position="427"/>
        <end position="449"/>
    </location>
</feature>
<name>A0A427XNA9_9TREE</name>
<feature type="compositionally biased region" description="Polar residues" evidence="1">
    <location>
        <begin position="536"/>
        <end position="554"/>
    </location>
</feature>
<evidence type="ECO:0000313" key="2">
    <source>
        <dbReference type="EMBL" id="RSH80234.1"/>
    </source>
</evidence>
<reference evidence="2 3" key="1">
    <citation type="submission" date="2018-11" db="EMBL/GenBank/DDBJ databases">
        <title>Genome sequence of Apiotrichum porosum DSM 27194.</title>
        <authorList>
            <person name="Aliyu H."/>
            <person name="Gorte O."/>
            <person name="Ochsenreither K."/>
        </authorList>
    </citation>
    <scope>NUCLEOTIDE SEQUENCE [LARGE SCALE GENOMIC DNA]</scope>
    <source>
        <strain evidence="2 3">DSM 27194</strain>
    </source>
</reference>
<gene>
    <name evidence="2" type="ORF">EHS24_008807</name>
</gene>
<feature type="compositionally biased region" description="Polar residues" evidence="1">
    <location>
        <begin position="1"/>
        <end position="11"/>
    </location>
</feature>
<dbReference type="Proteomes" id="UP000279236">
    <property type="component" value="Unassembled WGS sequence"/>
</dbReference>
<organism evidence="2 3">
    <name type="scientific">Apiotrichum porosum</name>
    <dbReference type="NCBI Taxonomy" id="105984"/>
    <lineage>
        <taxon>Eukaryota</taxon>
        <taxon>Fungi</taxon>
        <taxon>Dikarya</taxon>
        <taxon>Basidiomycota</taxon>
        <taxon>Agaricomycotina</taxon>
        <taxon>Tremellomycetes</taxon>
        <taxon>Trichosporonales</taxon>
        <taxon>Trichosporonaceae</taxon>
        <taxon>Apiotrichum</taxon>
    </lineage>
</organism>
<feature type="compositionally biased region" description="Basic and acidic residues" evidence="1">
    <location>
        <begin position="566"/>
        <end position="578"/>
    </location>
</feature>
<evidence type="ECO:0000313" key="3">
    <source>
        <dbReference type="Proteomes" id="UP000279236"/>
    </source>
</evidence>